<dbReference type="Gene3D" id="1.50.10.10">
    <property type="match status" value="1"/>
</dbReference>
<dbReference type="AlphaFoldDB" id="A0A3D8LDD3"/>
<dbReference type="GO" id="GO:0016787">
    <property type="term" value="F:hydrolase activity"/>
    <property type="evidence" value="ECO:0007669"/>
    <property type="project" value="UniProtKB-KW"/>
</dbReference>
<dbReference type="EMBL" id="QRGR01000009">
    <property type="protein sequence ID" value="RDV15418.1"/>
    <property type="molecule type" value="Genomic_DNA"/>
</dbReference>
<feature type="chain" id="PRO_5017573477" evidence="2">
    <location>
        <begin position="43"/>
        <end position="475"/>
    </location>
</feature>
<reference evidence="4" key="1">
    <citation type="submission" date="2018-08" db="EMBL/GenBank/DDBJ databases">
        <authorList>
            <person name="Liu Z.-W."/>
            <person name="Du Z.-J."/>
        </authorList>
    </citation>
    <scope>NUCLEOTIDE SEQUENCE [LARGE SCALE GENOMIC DNA]</scope>
    <source>
        <strain evidence="4">H4X</strain>
    </source>
</reference>
<dbReference type="Pfam" id="PF07470">
    <property type="entry name" value="Glyco_hydro_88"/>
    <property type="match status" value="1"/>
</dbReference>
<feature type="signal peptide" evidence="2">
    <location>
        <begin position="1"/>
        <end position="42"/>
    </location>
</feature>
<dbReference type="PANTHER" id="PTHR33886">
    <property type="entry name" value="UNSATURATED RHAMNOGALACTURONAN HYDROLASE (EUROFUNG)"/>
    <property type="match status" value="1"/>
</dbReference>
<evidence type="ECO:0000313" key="4">
    <source>
        <dbReference type="Proteomes" id="UP000256708"/>
    </source>
</evidence>
<organism evidence="3 4">
    <name type="scientific">Pontibacter diazotrophicus</name>
    <dbReference type="NCBI Taxonomy" id="1400979"/>
    <lineage>
        <taxon>Bacteria</taxon>
        <taxon>Pseudomonadati</taxon>
        <taxon>Bacteroidota</taxon>
        <taxon>Cytophagia</taxon>
        <taxon>Cytophagales</taxon>
        <taxon>Hymenobacteraceae</taxon>
        <taxon>Pontibacter</taxon>
    </lineage>
</organism>
<dbReference type="PANTHER" id="PTHR33886:SF8">
    <property type="entry name" value="UNSATURATED RHAMNOGALACTURONAN HYDROLASE (EUROFUNG)"/>
    <property type="match status" value="1"/>
</dbReference>
<dbReference type="InterPro" id="IPR010905">
    <property type="entry name" value="Glyco_hydro_88"/>
</dbReference>
<dbReference type="Proteomes" id="UP000256708">
    <property type="component" value="Unassembled WGS sequence"/>
</dbReference>
<gene>
    <name evidence="3" type="ORF">DXT99_10210</name>
</gene>
<evidence type="ECO:0000313" key="3">
    <source>
        <dbReference type="EMBL" id="RDV15418.1"/>
    </source>
</evidence>
<keyword evidence="1 3" id="KW-0378">Hydrolase</keyword>
<protein>
    <submittedName>
        <fullName evidence="3">Glycoside hydrolase family 88 protein</fullName>
    </submittedName>
</protein>
<dbReference type="SUPFAM" id="SSF48208">
    <property type="entry name" value="Six-hairpin glycosidases"/>
    <property type="match status" value="1"/>
</dbReference>
<dbReference type="RefSeq" id="WP_115565437.1">
    <property type="nucleotide sequence ID" value="NZ_QRGR01000009.1"/>
</dbReference>
<evidence type="ECO:0000256" key="2">
    <source>
        <dbReference type="SAM" id="SignalP"/>
    </source>
</evidence>
<keyword evidence="2" id="KW-0732">Signal</keyword>
<dbReference type="InterPro" id="IPR012341">
    <property type="entry name" value="6hp_glycosidase-like_sf"/>
</dbReference>
<name>A0A3D8LDD3_9BACT</name>
<proteinExistence type="predicted"/>
<dbReference type="InterPro" id="IPR008928">
    <property type="entry name" value="6-hairpin_glycosidase_sf"/>
</dbReference>
<sequence>MKAVAKYSKPVVHSSNYQWLGIKARKAFFALSLVAAFQTAQAQTNPAKVSDVNTPLHAMQPDYPTPYGNTTVADVTKVLNRVHAYLDASTPARMVDQKSGKPVTDLKKLNSNAVMEQGDFRLTSYEWGVTYAGMLLAGEATGDPRFTNYTAQRLSFLADLAPYYRNEMKKNPKVETPLRQVLAPHALDDAGAMCAAMIKASRYGVTKSDLRPLIDNYIDYISNKEFRLADGTLARNRPLPNTIWLDDLFMSVPALAQMGKLTGERRYYDDAVKQVVQFSERMFNKEKGLYMHGWVQGMEPHPQFHWARANGWAVMTLVELLEVLPQDHPGYPKVMDQLRAHVKGLASYQAGEGFWHQLIDRNNSYLETSATAIYAYSIARAINKGWVDKQAYGPMVLLAWNAVATQVNDKGQVEGTCVGTGMAFDPAFYFYRPINVYAAHGYGPVLLAGAEVINLLKGSKYEINDSSVQFSSQNQ</sequence>
<dbReference type="InterPro" id="IPR052043">
    <property type="entry name" value="PolySaccharide_Degr_Enz"/>
</dbReference>
<dbReference type="OrthoDB" id="6381507at2"/>
<dbReference type="GO" id="GO:0005975">
    <property type="term" value="P:carbohydrate metabolic process"/>
    <property type="evidence" value="ECO:0007669"/>
    <property type="project" value="InterPro"/>
</dbReference>
<accession>A0A3D8LDD3</accession>
<comment type="caution">
    <text evidence="3">The sequence shown here is derived from an EMBL/GenBank/DDBJ whole genome shotgun (WGS) entry which is preliminary data.</text>
</comment>
<evidence type="ECO:0000256" key="1">
    <source>
        <dbReference type="ARBA" id="ARBA00022801"/>
    </source>
</evidence>
<keyword evidence="4" id="KW-1185">Reference proteome</keyword>